<dbReference type="KEGG" id="hch:HCH_03357"/>
<dbReference type="STRING" id="349521.HCH_03357"/>
<dbReference type="Proteomes" id="UP000000238">
    <property type="component" value="Chromosome"/>
</dbReference>
<reference evidence="1 2" key="1">
    <citation type="journal article" date="2005" name="Nucleic Acids Res.">
        <title>Genomic blueprint of Hahella chejuensis, a marine microbe producing an algicidal agent.</title>
        <authorList>
            <person name="Jeong H."/>
            <person name="Yim J.H."/>
            <person name="Lee C."/>
            <person name="Choi S.-H."/>
            <person name="Park Y.K."/>
            <person name="Yoon S.H."/>
            <person name="Hur C.-G."/>
            <person name="Kang H.-Y."/>
            <person name="Kim D."/>
            <person name="Lee H.H."/>
            <person name="Park K.H."/>
            <person name="Park S.-H."/>
            <person name="Park H.-S."/>
            <person name="Lee H.K."/>
            <person name="Oh T.K."/>
            <person name="Kim J.F."/>
        </authorList>
    </citation>
    <scope>NUCLEOTIDE SEQUENCE [LARGE SCALE GENOMIC DNA]</scope>
    <source>
        <strain evidence="1 2">KCTC 2396</strain>
    </source>
</reference>
<dbReference type="SUPFAM" id="SSF51126">
    <property type="entry name" value="Pectin lyase-like"/>
    <property type="match status" value="1"/>
</dbReference>
<dbReference type="OrthoDB" id="423529at2"/>
<evidence type="ECO:0000313" key="1">
    <source>
        <dbReference type="EMBL" id="ABC30111.1"/>
    </source>
</evidence>
<dbReference type="AlphaFoldDB" id="Q2SGW3"/>
<dbReference type="HOGENOM" id="CLU_605153_0_0_6"/>
<dbReference type="EMBL" id="CP000155">
    <property type="protein sequence ID" value="ABC30111.1"/>
    <property type="molecule type" value="Genomic_DNA"/>
</dbReference>
<evidence type="ECO:0008006" key="3">
    <source>
        <dbReference type="Google" id="ProtNLM"/>
    </source>
</evidence>
<dbReference type="InterPro" id="IPR012334">
    <property type="entry name" value="Pectin_lyas_fold"/>
</dbReference>
<accession>Q2SGW3</accession>
<gene>
    <name evidence="1" type="ordered locus">HCH_03357</name>
</gene>
<organism evidence="1 2">
    <name type="scientific">Hahella chejuensis (strain KCTC 2396)</name>
    <dbReference type="NCBI Taxonomy" id="349521"/>
    <lineage>
        <taxon>Bacteria</taxon>
        <taxon>Pseudomonadati</taxon>
        <taxon>Pseudomonadota</taxon>
        <taxon>Gammaproteobacteria</taxon>
        <taxon>Oceanospirillales</taxon>
        <taxon>Hahellaceae</taxon>
        <taxon>Hahella</taxon>
    </lineage>
</organism>
<proteinExistence type="predicted"/>
<keyword evidence="2" id="KW-1185">Reference proteome</keyword>
<protein>
    <recommendedName>
        <fullName evidence="3">DUF1565 domain-containing protein</fullName>
    </recommendedName>
</protein>
<dbReference type="InterPro" id="IPR011050">
    <property type="entry name" value="Pectin_lyase_fold/virulence"/>
</dbReference>
<name>Q2SGW3_HAHCH</name>
<dbReference type="Gene3D" id="2.160.20.10">
    <property type="entry name" value="Single-stranded right-handed beta-helix, Pectin lyase-like"/>
    <property type="match status" value="1"/>
</dbReference>
<evidence type="ECO:0000313" key="2">
    <source>
        <dbReference type="Proteomes" id="UP000000238"/>
    </source>
</evidence>
<dbReference type="RefSeq" id="WP_011397180.1">
    <property type="nucleotide sequence ID" value="NC_007645.1"/>
</dbReference>
<sequence length="452" mass="49049">MDRPPSSSKLSHFTSWSLYVFTALSLSLQIHAKSLYVDINASPTGNCTKSSPCQSINTAISKVAENDVINVAEGVYFEDVDFGGLSYSLSLEGQVVVTAPTTLNCGADSVVYCPVLVPEEDLDIAIEGSGLSYNADLGIWVGVSDNGDELVPQKAGRYMIFYFDPTKISIDGKISVSPLLSESQAQEWQMFDLEGITYNPSSGVYYAMSSLSLHKSNPARDTWYRYQGYNFTLSPSKSGGYQANNLTALSLTKRRDLREWVISSGGVNWPASSDTSQNVPPAITGRAETGNGINVEGVAFAGSNSSGDNIFLGFRGPLFRSVTPFHLYDALVLSTTFNGNAEPMPDQQLFVTGIKNAKFFKQGIRGLDSIPNYTGWFVVIFGQTDTQIEPLNVFLWNSDSGEVQSVQTLPNNFVAEGVSAVKVIENSSKSVLIYMIDDSQAYVMSMALAFSP</sequence>